<sequence>MSDLFWLTDEQMERLRPFFPKGHGKPRVDDRRVLSGIVFVNRNGLRWRDAPSDYGPHKTLYNRWKRWGEAGVFTRMMEGLAATGAEPQTVMIDATYLKAHRTASSLRVKKGILAA</sequence>
<keyword evidence="2" id="KW-0614">Plasmid</keyword>
<dbReference type="PANTHER" id="PTHR46637">
    <property type="entry name" value="TIS1421-TRANSPOSASE PROTEIN A"/>
    <property type="match status" value="1"/>
</dbReference>
<evidence type="ECO:0000259" key="1">
    <source>
        <dbReference type="Pfam" id="PF13340"/>
    </source>
</evidence>
<dbReference type="EMBL" id="CP025188">
    <property type="protein sequence ID" value="AWV20568.1"/>
    <property type="molecule type" value="Genomic_DNA"/>
</dbReference>
<dbReference type="AlphaFoldDB" id="A0A4Y1MRM5"/>
<protein>
    <submittedName>
        <fullName evidence="2">Transposase</fullName>
    </submittedName>
</protein>
<gene>
    <name evidence="2" type="ORF">RADP37_04968</name>
</gene>
<feature type="domain" description="Insertion element IS402-like" evidence="1">
    <location>
        <begin position="7"/>
        <end position="77"/>
    </location>
</feature>
<evidence type="ECO:0000313" key="2">
    <source>
        <dbReference type="EMBL" id="AWV20568.1"/>
    </source>
</evidence>
<dbReference type="Pfam" id="PF13340">
    <property type="entry name" value="DUF4096"/>
    <property type="match status" value="1"/>
</dbReference>
<dbReference type="InterPro" id="IPR025161">
    <property type="entry name" value="IS402-like_dom"/>
</dbReference>
<name>A0A4Y1MRM5_9PROT</name>
<dbReference type="PANTHER" id="PTHR46637:SF1">
    <property type="entry name" value="BLL5188 PROTEIN"/>
    <property type="match status" value="1"/>
</dbReference>
<dbReference type="InterPro" id="IPR052909">
    <property type="entry name" value="Transposase_6_like"/>
</dbReference>
<accession>A0A4Y1MRM5</accession>
<organism evidence="2">
    <name type="scientific">Roseomonas mucosa</name>
    <dbReference type="NCBI Taxonomy" id="207340"/>
    <lineage>
        <taxon>Bacteria</taxon>
        <taxon>Pseudomonadati</taxon>
        <taxon>Pseudomonadota</taxon>
        <taxon>Alphaproteobacteria</taxon>
        <taxon>Acetobacterales</taxon>
        <taxon>Roseomonadaceae</taxon>
        <taxon>Roseomonas</taxon>
    </lineage>
</organism>
<proteinExistence type="predicted"/>
<geneLocation type="plasmid" evidence="2">
    <name>p1-AD2</name>
</geneLocation>
<reference evidence="2" key="1">
    <citation type="submission" date="2017-12" db="EMBL/GenBank/DDBJ databases">
        <authorList>
            <person name="Martens C."/>
            <person name="Dahlstrom E."/>
            <person name="Barbian K."/>
            <person name="Sykora L."/>
            <person name="Ricklefs S."/>
            <person name="Bruno D."/>
            <person name="Anzick I."/>
            <person name="Myles I."/>
            <person name="Datta S.K."/>
        </authorList>
    </citation>
    <scope>NUCLEOTIDE SEQUENCE</scope>
    <source>
        <strain evidence="2">AD2</strain>
        <plasmid evidence="2">p1-AD2</plasmid>
    </source>
</reference>